<dbReference type="InterPro" id="IPR043135">
    <property type="entry name" value="Fur_C"/>
</dbReference>
<dbReference type="InterPro" id="IPR036390">
    <property type="entry name" value="WH_DNA-bd_sf"/>
</dbReference>
<dbReference type="InterPro" id="IPR002481">
    <property type="entry name" value="FUR"/>
</dbReference>
<name>A0A1H0AGV3_9FIRM</name>
<protein>
    <submittedName>
        <fullName evidence="8">Ferric uptake regulator family protein</fullName>
    </submittedName>
</protein>
<keyword evidence="5" id="KW-0238">DNA-binding</keyword>
<dbReference type="GO" id="GO:0003700">
    <property type="term" value="F:DNA-binding transcription factor activity"/>
    <property type="evidence" value="ECO:0007669"/>
    <property type="project" value="InterPro"/>
</dbReference>
<keyword evidence="4" id="KW-0805">Transcription regulation</keyword>
<dbReference type="OrthoDB" id="8659436at2"/>
<feature type="binding site" evidence="7">
    <location>
        <position position="145"/>
    </location>
    <ligand>
        <name>Zn(2+)</name>
        <dbReference type="ChEBI" id="CHEBI:29105"/>
    </ligand>
</feature>
<evidence type="ECO:0000256" key="1">
    <source>
        <dbReference type="ARBA" id="ARBA00007957"/>
    </source>
</evidence>
<evidence type="ECO:0000256" key="5">
    <source>
        <dbReference type="ARBA" id="ARBA00023125"/>
    </source>
</evidence>
<organism evidence="8 9">
    <name type="scientific">Megasphaera paucivorans</name>
    <dbReference type="NCBI Taxonomy" id="349095"/>
    <lineage>
        <taxon>Bacteria</taxon>
        <taxon>Bacillati</taxon>
        <taxon>Bacillota</taxon>
        <taxon>Negativicutes</taxon>
        <taxon>Veillonellales</taxon>
        <taxon>Veillonellaceae</taxon>
        <taxon>Megasphaera</taxon>
    </lineage>
</organism>
<reference evidence="8 9" key="1">
    <citation type="submission" date="2016-10" db="EMBL/GenBank/DDBJ databases">
        <authorList>
            <person name="de Groot N.N."/>
        </authorList>
    </citation>
    <scope>NUCLEOTIDE SEQUENCE [LARGE SCALE GENOMIC DNA]</scope>
    <source>
        <strain evidence="8 9">DSM 16981</strain>
    </source>
</reference>
<evidence type="ECO:0000256" key="6">
    <source>
        <dbReference type="ARBA" id="ARBA00023163"/>
    </source>
</evidence>
<evidence type="ECO:0000256" key="2">
    <source>
        <dbReference type="ARBA" id="ARBA00022491"/>
    </source>
</evidence>
<dbReference type="SUPFAM" id="SSF46785">
    <property type="entry name" value="Winged helix' DNA-binding domain"/>
    <property type="match status" value="1"/>
</dbReference>
<dbReference type="Gene3D" id="3.30.1490.190">
    <property type="match status" value="1"/>
</dbReference>
<dbReference type="STRING" id="349095.SAMN05660299_02516"/>
<dbReference type="PANTHER" id="PTHR33202">
    <property type="entry name" value="ZINC UPTAKE REGULATION PROTEIN"/>
    <property type="match status" value="1"/>
</dbReference>
<dbReference type="EMBL" id="FNHQ01000038">
    <property type="protein sequence ID" value="SDN32283.1"/>
    <property type="molecule type" value="Genomic_DNA"/>
</dbReference>
<dbReference type="RefSeq" id="WP_091652540.1">
    <property type="nucleotide sequence ID" value="NZ_FNHQ01000038.1"/>
</dbReference>
<dbReference type="Proteomes" id="UP000199309">
    <property type="component" value="Unassembled WGS sequence"/>
</dbReference>
<evidence type="ECO:0000313" key="8">
    <source>
        <dbReference type="EMBL" id="SDN32283.1"/>
    </source>
</evidence>
<dbReference type="Gene3D" id="1.10.10.10">
    <property type="entry name" value="Winged helix-like DNA-binding domain superfamily/Winged helix DNA-binding domain"/>
    <property type="match status" value="1"/>
</dbReference>
<feature type="binding site" evidence="7">
    <location>
        <position position="101"/>
    </location>
    <ligand>
        <name>Zn(2+)</name>
        <dbReference type="ChEBI" id="CHEBI:29105"/>
    </ligand>
</feature>
<comment type="cofactor">
    <cofactor evidence="7">
        <name>Zn(2+)</name>
        <dbReference type="ChEBI" id="CHEBI:29105"/>
    </cofactor>
    <text evidence="7">Binds 1 zinc ion per subunit.</text>
</comment>
<feature type="binding site" evidence="7">
    <location>
        <position position="98"/>
    </location>
    <ligand>
        <name>Zn(2+)</name>
        <dbReference type="ChEBI" id="CHEBI:29105"/>
    </ligand>
</feature>
<keyword evidence="9" id="KW-1185">Reference proteome</keyword>
<dbReference type="Pfam" id="PF01475">
    <property type="entry name" value="FUR"/>
    <property type="match status" value="1"/>
</dbReference>
<evidence type="ECO:0000256" key="3">
    <source>
        <dbReference type="ARBA" id="ARBA00022833"/>
    </source>
</evidence>
<dbReference type="InterPro" id="IPR036388">
    <property type="entry name" value="WH-like_DNA-bd_sf"/>
</dbReference>
<keyword evidence="7" id="KW-0479">Metal-binding</keyword>
<keyword evidence="3 7" id="KW-0862">Zinc</keyword>
<sequence>MIVSKKILQILQGNNYRLTRGRLAVLQVMAAHPYECLTTLQIYAYSVEVLSSISVPTVYRIVSLFCSLHILHRVRINGRGCFYELIAAENENHPYCVCRQCGKIFSVFDTQVLKAFSNCEQEINTFYNFQIETTNLIYYGICKTCHKRKD</sequence>
<evidence type="ECO:0000313" key="9">
    <source>
        <dbReference type="Proteomes" id="UP000199309"/>
    </source>
</evidence>
<dbReference type="GO" id="GO:0045892">
    <property type="term" value="P:negative regulation of DNA-templated transcription"/>
    <property type="evidence" value="ECO:0007669"/>
    <property type="project" value="TreeGrafter"/>
</dbReference>
<accession>A0A1H0AGV3</accession>
<evidence type="ECO:0000256" key="4">
    <source>
        <dbReference type="ARBA" id="ARBA00023015"/>
    </source>
</evidence>
<dbReference type="GO" id="GO:1900376">
    <property type="term" value="P:regulation of secondary metabolite biosynthetic process"/>
    <property type="evidence" value="ECO:0007669"/>
    <property type="project" value="TreeGrafter"/>
</dbReference>
<dbReference type="GO" id="GO:0008270">
    <property type="term" value="F:zinc ion binding"/>
    <property type="evidence" value="ECO:0007669"/>
    <property type="project" value="TreeGrafter"/>
</dbReference>
<keyword evidence="2" id="KW-0678">Repressor</keyword>
<dbReference type="GO" id="GO:0000976">
    <property type="term" value="F:transcription cis-regulatory region binding"/>
    <property type="evidence" value="ECO:0007669"/>
    <property type="project" value="TreeGrafter"/>
</dbReference>
<dbReference type="AlphaFoldDB" id="A0A1H0AGV3"/>
<comment type="similarity">
    <text evidence="1">Belongs to the Fur family.</text>
</comment>
<evidence type="ECO:0000256" key="7">
    <source>
        <dbReference type="PIRSR" id="PIRSR602481-1"/>
    </source>
</evidence>
<feature type="binding site" evidence="7">
    <location>
        <position position="142"/>
    </location>
    <ligand>
        <name>Zn(2+)</name>
        <dbReference type="ChEBI" id="CHEBI:29105"/>
    </ligand>
</feature>
<dbReference type="PANTHER" id="PTHR33202:SF7">
    <property type="entry name" value="FERRIC UPTAKE REGULATION PROTEIN"/>
    <property type="match status" value="1"/>
</dbReference>
<gene>
    <name evidence="8" type="ORF">SAMN05660299_02516</name>
</gene>
<proteinExistence type="inferred from homology"/>
<dbReference type="CDD" id="cd07153">
    <property type="entry name" value="Fur_like"/>
    <property type="match status" value="1"/>
</dbReference>
<keyword evidence="6" id="KW-0804">Transcription</keyword>